<organism evidence="12 13">
    <name type="scientific">Rhodovulum strictum</name>
    <dbReference type="NCBI Taxonomy" id="58314"/>
    <lineage>
        <taxon>Bacteria</taxon>
        <taxon>Pseudomonadati</taxon>
        <taxon>Pseudomonadota</taxon>
        <taxon>Alphaproteobacteria</taxon>
        <taxon>Rhodobacterales</taxon>
        <taxon>Paracoccaceae</taxon>
        <taxon>Rhodovulum</taxon>
    </lineage>
</organism>
<evidence type="ECO:0000313" key="12">
    <source>
        <dbReference type="EMBL" id="MRH22749.1"/>
    </source>
</evidence>
<dbReference type="NCBIfam" id="TIGR01596">
    <property type="entry name" value="cas3_HD"/>
    <property type="match status" value="1"/>
</dbReference>
<keyword evidence="5" id="KW-0378">Hydrolase</keyword>
<dbReference type="PROSITE" id="PS51192">
    <property type="entry name" value="HELICASE_ATP_BIND_1"/>
    <property type="match status" value="1"/>
</dbReference>
<evidence type="ECO:0000256" key="7">
    <source>
        <dbReference type="ARBA" id="ARBA00022840"/>
    </source>
</evidence>
<keyword evidence="13" id="KW-1185">Reference proteome</keyword>
<evidence type="ECO:0000256" key="8">
    <source>
        <dbReference type="ARBA" id="ARBA00023118"/>
    </source>
</evidence>
<proteinExistence type="inferred from homology"/>
<reference evidence="12 13" key="1">
    <citation type="submission" date="2019-11" db="EMBL/GenBank/DDBJ databases">
        <title>Draft Whole-Genome sequence of the marine photosynthetic bacterium Rhodovulum strictum DSM 11289.</title>
        <authorList>
            <person name="Kyndt J.A."/>
            <person name="Meyer T.E."/>
        </authorList>
    </citation>
    <scope>NUCLEOTIDE SEQUENCE [LARGE SCALE GENOMIC DNA]</scope>
    <source>
        <strain evidence="12 13">DSM 11289</strain>
    </source>
</reference>
<dbReference type="AlphaFoldDB" id="A0A844BJM8"/>
<name>A0A844BJM8_9RHOB</name>
<evidence type="ECO:0000256" key="2">
    <source>
        <dbReference type="ARBA" id="ARBA00009046"/>
    </source>
</evidence>
<dbReference type="GO" id="GO:0004386">
    <property type="term" value="F:helicase activity"/>
    <property type="evidence" value="ECO:0007669"/>
    <property type="project" value="UniProtKB-KW"/>
</dbReference>
<gene>
    <name evidence="12" type="ORF">GH815_17385</name>
</gene>
<dbReference type="GO" id="GO:0016787">
    <property type="term" value="F:hydrolase activity"/>
    <property type="evidence" value="ECO:0007669"/>
    <property type="project" value="UniProtKB-KW"/>
</dbReference>
<dbReference type="GO" id="GO:0003676">
    <property type="term" value="F:nucleic acid binding"/>
    <property type="evidence" value="ECO:0007669"/>
    <property type="project" value="InterPro"/>
</dbReference>
<evidence type="ECO:0000259" key="11">
    <source>
        <dbReference type="PROSITE" id="PS51643"/>
    </source>
</evidence>
<dbReference type="Pfam" id="PF00270">
    <property type="entry name" value="DEAD"/>
    <property type="match status" value="1"/>
</dbReference>
<keyword evidence="12" id="KW-0540">Nuclease</keyword>
<keyword evidence="8" id="KW-0051">Antiviral defense</keyword>
<comment type="similarity">
    <text evidence="2">In the central section; belongs to the CRISPR-associated helicase Cas3 family.</text>
</comment>
<protein>
    <submittedName>
        <fullName evidence="12">CRISPR-associated endonuclease Cas3</fullName>
    </submittedName>
</protein>
<feature type="domain" description="HD Cas3-type" evidence="11">
    <location>
        <begin position="11"/>
        <end position="171"/>
    </location>
</feature>
<feature type="domain" description="Helicase C-terminal" evidence="10">
    <location>
        <begin position="441"/>
        <end position="601"/>
    </location>
</feature>
<dbReference type="SMART" id="SM00487">
    <property type="entry name" value="DEXDc"/>
    <property type="match status" value="1"/>
</dbReference>
<feature type="domain" description="Helicase ATP-binding" evidence="9">
    <location>
        <begin position="226"/>
        <end position="412"/>
    </location>
</feature>
<dbReference type="Pfam" id="PF22590">
    <property type="entry name" value="Cas3-like_C_2"/>
    <property type="match status" value="1"/>
</dbReference>
<dbReference type="PROSITE" id="PS51643">
    <property type="entry name" value="HD_CAS3"/>
    <property type="match status" value="1"/>
</dbReference>
<dbReference type="InterPro" id="IPR014001">
    <property type="entry name" value="Helicase_ATP-bd"/>
</dbReference>
<dbReference type="EMBL" id="WJPO01000039">
    <property type="protein sequence ID" value="MRH22749.1"/>
    <property type="molecule type" value="Genomic_DNA"/>
</dbReference>
<evidence type="ECO:0000259" key="10">
    <source>
        <dbReference type="PROSITE" id="PS51194"/>
    </source>
</evidence>
<dbReference type="GO" id="GO:0051607">
    <property type="term" value="P:defense response to virus"/>
    <property type="evidence" value="ECO:0007669"/>
    <property type="project" value="UniProtKB-KW"/>
</dbReference>
<dbReference type="CDD" id="cd09641">
    <property type="entry name" value="Cas3''_I"/>
    <property type="match status" value="1"/>
</dbReference>
<dbReference type="OrthoDB" id="9810236at2"/>
<dbReference type="InterPro" id="IPR054712">
    <property type="entry name" value="Cas3-like_dom"/>
</dbReference>
<dbReference type="InterPro" id="IPR006483">
    <property type="entry name" value="CRISPR-assoc_Cas3_HD"/>
</dbReference>
<comment type="caution">
    <text evidence="12">The sequence shown here is derived from an EMBL/GenBank/DDBJ whole genome shotgun (WGS) entry which is preliminary data.</text>
</comment>
<dbReference type="PROSITE" id="PS51194">
    <property type="entry name" value="HELICASE_CTER"/>
    <property type="match status" value="1"/>
</dbReference>
<dbReference type="InterPro" id="IPR027417">
    <property type="entry name" value="P-loop_NTPase"/>
</dbReference>
<dbReference type="Gene3D" id="3.40.50.300">
    <property type="entry name" value="P-loop containing nucleotide triphosphate hydrolases"/>
    <property type="match status" value="2"/>
</dbReference>
<sequence length="752" mass="81751">MIYAHSGEKSDRTDWESLYDHAAAVGQSAGNNAAAFAQDIAVVAGWLHDLGKMKPRFQARLSDPSVVEPHAAEGARFALHHLPGPFGPLVAQAILGHHAGLGNGGGQGRSLGARLDEAEALDPPADWPIPDITALPASLRSLDHPDLAQLHYSLSFLGRMIFSALVDADRSETAAFYARLSGTASSPKEPAALTTLRDRLDLFMAARNTDGPVNGLRRAVHSHVRSAAAEVPGLFTLTVPTGGGKTLASLSFALDHAIRHGMERVIYVIPYTSIVEQTAAVFREVFDGLADAVLEHHSSFDWQDVCGDDERASLKVAAESWDRPVIVTTAVQFFESLHAARGSPCRKLHRIANAVVVLDEAQTLPRHLLRPSLAALKELARGYRGSVVFCTATQPALRRADGFPHPEGLDSEGPMAVRELAPDPAALYERLRRVRVEHAGSLDNVALAAELRDSPQGLAILNNRRQARAVFEVIRDLPGAFHLSTNMTARHRRQVLDAVRRGLASDAPVRLVSTSLVEAGVDVSFATVFRALAGLDSIAQAAGRCNREGRMEGPGRVVVFEAELGERGEFAPPSELRQLAEVARGVLERHSDDPLSLDAVRDYFRQAFWNQAHGMDNGKVAGQPFEILRAIALAQPERRPVFPYASIAEAYRIIPGGALPVVVCGDDWGLPEEELQRLHHVQSAGGVARALQSYQVQVPERVRRQMHGEGVLRPFRPEEFGEQFLLLDQPGLYDTATGLRWDDFGDLGFLSF</sequence>
<evidence type="ECO:0000259" key="9">
    <source>
        <dbReference type="PROSITE" id="PS51192"/>
    </source>
</evidence>
<evidence type="ECO:0000256" key="6">
    <source>
        <dbReference type="ARBA" id="ARBA00022806"/>
    </source>
</evidence>
<dbReference type="GO" id="GO:0005524">
    <property type="term" value="F:ATP binding"/>
    <property type="evidence" value="ECO:0007669"/>
    <property type="project" value="UniProtKB-KW"/>
</dbReference>
<evidence type="ECO:0000256" key="1">
    <source>
        <dbReference type="ARBA" id="ARBA00006847"/>
    </source>
</evidence>
<evidence type="ECO:0000256" key="3">
    <source>
        <dbReference type="ARBA" id="ARBA00022723"/>
    </source>
</evidence>
<dbReference type="InterPro" id="IPR011545">
    <property type="entry name" value="DEAD/DEAH_box_helicase_dom"/>
</dbReference>
<dbReference type="Gene3D" id="1.10.3210.30">
    <property type="match status" value="1"/>
</dbReference>
<evidence type="ECO:0000256" key="5">
    <source>
        <dbReference type="ARBA" id="ARBA00022801"/>
    </source>
</evidence>
<dbReference type="CDD" id="cd17930">
    <property type="entry name" value="DEXHc_cas3"/>
    <property type="match status" value="1"/>
</dbReference>
<dbReference type="GO" id="GO:0046872">
    <property type="term" value="F:metal ion binding"/>
    <property type="evidence" value="ECO:0007669"/>
    <property type="project" value="UniProtKB-KW"/>
</dbReference>
<dbReference type="Proteomes" id="UP000466730">
    <property type="component" value="Unassembled WGS sequence"/>
</dbReference>
<evidence type="ECO:0000256" key="4">
    <source>
        <dbReference type="ARBA" id="ARBA00022741"/>
    </source>
</evidence>
<dbReference type="InterPro" id="IPR038257">
    <property type="entry name" value="CRISPR-assoc_Cas3_HD_sf"/>
</dbReference>
<accession>A0A844BJM8</accession>
<keyword evidence="12" id="KW-0255">Endonuclease</keyword>
<keyword evidence="6" id="KW-0347">Helicase</keyword>
<dbReference type="SUPFAM" id="SSF52540">
    <property type="entry name" value="P-loop containing nucleoside triphosphate hydrolases"/>
    <property type="match status" value="1"/>
</dbReference>
<dbReference type="SUPFAM" id="SSF109604">
    <property type="entry name" value="HD-domain/PDEase-like"/>
    <property type="match status" value="1"/>
</dbReference>
<keyword evidence="3" id="KW-0479">Metal-binding</keyword>
<dbReference type="RefSeq" id="WP_153750007.1">
    <property type="nucleotide sequence ID" value="NZ_BAAADI010000044.1"/>
</dbReference>
<dbReference type="GO" id="GO:0004519">
    <property type="term" value="F:endonuclease activity"/>
    <property type="evidence" value="ECO:0007669"/>
    <property type="project" value="UniProtKB-KW"/>
</dbReference>
<comment type="similarity">
    <text evidence="1">In the N-terminal section; belongs to the CRISPR-associated nuclease Cas3-HD family.</text>
</comment>
<keyword evidence="7" id="KW-0067">ATP-binding</keyword>
<dbReference type="InterPro" id="IPR001650">
    <property type="entry name" value="Helicase_C-like"/>
</dbReference>
<keyword evidence="4" id="KW-0547">Nucleotide-binding</keyword>
<evidence type="ECO:0000313" key="13">
    <source>
        <dbReference type="Proteomes" id="UP000466730"/>
    </source>
</evidence>